<evidence type="ECO:0000256" key="1">
    <source>
        <dbReference type="SAM" id="Phobius"/>
    </source>
</evidence>
<organism evidence="3 4">
    <name type="scientific">Candidatus Manganitrophus noduliformans</name>
    <dbReference type="NCBI Taxonomy" id="2606439"/>
    <lineage>
        <taxon>Bacteria</taxon>
        <taxon>Pseudomonadati</taxon>
        <taxon>Nitrospirota</taxon>
        <taxon>Nitrospiria</taxon>
        <taxon>Candidatus Troglogloeales</taxon>
        <taxon>Candidatus Manganitrophaceae</taxon>
        <taxon>Candidatus Manganitrophus</taxon>
    </lineage>
</organism>
<dbReference type="RefSeq" id="WP_168059930.1">
    <property type="nucleotide sequence ID" value="NZ_VTOW01000002.1"/>
</dbReference>
<dbReference type="InterPro" id="IPR011990">
    <property type="entry name" value="TPR-like_helical_dom_sf"/>
</dbReference>
<keyword evidence="3" id="KW-0645">Protease</keyword>
<feature type="transmembrane region" description="Helical" evidence="1">
    <location>
        <begin position="246"/>
        <end position="267"/>
    </location>
</feature>
<proteinExistence type="predicted"/>
<feature type="transmembrane region" description="Helical" evidence="1">
    <location>
        <begin position="51"/>
        <end position="73"/>
    </location>
</feature>
<dbReference type="PANTHER" id="PTHR36435">
    <property type="entry name" value="SLR1288 PROTEIN"/>
    <property type="match status" value="1"/>
</dbReference>
<feature type="transmembrane region" description="Helical" evidence="1">
    <location>
        <begin position="85"/>
        <end position="103"/>
    </location>
</feature>
<keyword evidence="4" id="KW-1185">Reference proteome</keyword>
<dbReference type="Proteomes" id="UP000534783">
    <property type="component" value="Unassembled WGS sequence"/>
</dbReference>
<dbReference type="GO" id="GO:0004175">
    <property type="term" value="F:endopeptidase activity"/>
    <property type="evidence" value="ECO:0007669"/>
    <property type="project" value="UniProtKB-ARBA"/>
</dbReference>
<dbReference type="InterPro" id="IPR003675">
    <property type="entry name" value="Rce1/LyrA-like_dom"/>
</dbReference>
<name>A0A7X6IBF8_9BACT</name>
<feature type="transmembrane region" description="Helical" evidence="1">
    <location>
        <begin position="221"/>
        <end position="239"/>
    </location>
</feature>
<dbReference type="GO" id="GO:0080120">
    <property type="term" value="P:CAAX-box protein maturation"/>
    <property type="evidence" value="ECO:0007669"/>
    <property type="project" value="UniProtKB-ARBA"/>
</dbReference>
<keyword evidence="1" id="KW-1133">Transmembrane helix</keyword>
<sequence length="438" mass="50230">MFLDWRVWLFFLIYFVAVVLFLKRIERGPAPAESEVNREEFKNVSVSAGELILGIFLPFLLNDLVSFVASFSFSKMPWRLVSLNFWVPIVFSLVSLLYALIVCKKGGLWPLFRSTSPPTIPPMLLKGFFLACATSYLVGVSYGGLEWIFQQKPQVRTPPVFGTFAPNGLMAVLHILAKFTIIPLVEEIYFRGFLYNVLKTRLPMLAAAVLQAILFGAAHRVGFLGGILYFLFGMVFVAAYETRKKLIFPVLVHGFISAIALMPALIMEVQNFHMPASNWEEAQTTPAWIESVPPAWVKKKEDGMKQWQYAIDTWGSQGSKRWKQEINAFNAVCTWFPEDRTACAKAKIGIVWVYFYLNDYRRSVIEADRLIQKYPDQEEQVAAALLRRGIGYLLLQELEKSRSSFERVLNEFSQFEKPRDEAERRIKWLNGIEWKGTP</sequence>
<reference evidence="3 4" key="1">
    <citation type="journal article" date="2020" name="Nature">
        <title>Bacterial chemolithoautotrophy via manganese oxidation.</title>
        <authorList>
            <person name="Yu H."/>
            <person name="Leadbetter J.R."/>
        </authorList>
    </citation>
    <scope>NUCLEOTIDE SEQUENCE [LARGE SCALE GENOMIC DNA]</scope>
    <source>
        <strain evidence="3 4">Mn-1</strain>
    </source>
</reference>
<dbReference type="AlphaFoldDB" id="A0A7X6IBF8"/>
<dbReference type="GO" id="GO:0006508">
    <property type="term" value="P:proteolysis"/>
    <property type="evidence" value="ECO:0007669"/>
    <property type="project" value="UniProtKB-KW"/>
</dbReference>
<dbReference type="Gene3D" id="1.25.40.10">
    <property type="entry name" value="Tetratricopeptide repeat domain"/>
    <property type="match status" value="1"/>
</dbReference>
<dbReference type="GO" id="GO:0008237">
    <property type="term" value="F:metallopeptidase activity"/>
    <property type="evidence" value="ECO:0007669"/>
    <property type="project" value="UniProtKB-KW"/>
</dbReference>
<gene>
    <name evidence="3" type="ORF">MNODULE_11500</name>
</gene>
<dbReference type="SUPFAM" id="SSF48452">
    <property type="entry name" value="TPR-like"/>
    <property type="match status" value="1"/>
</dbReference>
<accession>A0A7X6IBF8</accession>
<dbReference type="Pfam" id="PF02517">
    <property type="entry name" value="Rce1-like"/>
    <property type="match status" value="1"/>
</dbReference>
<keyword evidence="3" id="KW-0378">Hydrolase</keyword>
<dbReference type="InterPro" id="IPR052710">
    <property type="entry name" value="CAAX_protease"/>
</dbReference>
<feature type="transmembrane region" description="Helical" evidence="1">
    <location>
        <begin position="164"/>
        <end position="185"/>
    </location>
</feature>
<evidence type="ECO:0000313" key="3">
    <source>
        <dbReference type="EMBL" id="NKE71364.1"/>
    </source>
</evidence>
<evidence type="ECO:0000259" key="2">
    <source>
        <dbReference type="Pfam" id="PF02517"/>
    </source>
</evidence>
<protein>
    <submittedName>
        <fullName evidence="3">CPBP family intramembrane metalloprotease</fullName>
    </submittedName>
</protein>
<feature type="domain" description="CAAX prenyl protease 2/Lysostaphin resistance protein A-like" evidence="2">
    <location>
        <begin position="171"/>
        <end position="258"/>
    </location>
</feature>
<keyword evidence="3" id="KW-0482">Metalloprotease</keyword>
<feature type="transmembrane region" description="Helical" evidence="1">
    <location>
        <begin position="124"/>
        <end position="144"/>
    </location>
</feature>
<dbReference type="PANTHER" id="PTHR36435:SF1">
    <property type="entry name" value="CAAX AMINO TERMINAL PROTEASE FAMILY PROTEIN"/>
    <property type="match status" value="1"/>
</dbReference>
<evidence type="ECO:0000313" key="4">
    <source>
        <dbReference type="Proteomes" id="UP000534783"/>
    </source>
</evidence>
<comment type="caution">
    <text evidence="3">The sequence shown here is derived from an EMBL/GenBank/DDBJ whole genome shotgun (WGS) entry which is preliminary data.</text>
</comment>
<feature type="transmembrane region" description="Helical" evidence="1">
    <location>
        <begin position="6"/>
        <end position="22"/>
    </location>
</feature>
<dbReference type="EMBL" id="VTOW01000002">
    <property type="protein sequence ID" value="NKE71364.1"/>
    <property type="molecule type" value="Genomic_DNA"/>
</dbReference>
<keyword evidence="1" id="KW-0472">Membrane</keyword>
<keyword evidence="1" id="KW-0812">Transmembrane</keyword>